<dbReference type="GO" id="GO:0045892">
    <property type="term" value="P:negative regulation of DNA-templated transcription"/>
    <property type="evidence" value="ECO:0007669"/>
    <property type="project" value="InterPro"/>
</dbReference>
<dbReference type="Gene3D" id="1.10.10.60">
    <property type="entry name" value="Homeodomain-like"/>
    <property type="match status" value="1"/>
</dbReference>
<name>A0A3B0M3W1_9RHOB</name>
<dbReference type="GO" id="GO:0003700">
    <property type="term" value="F:DNA-binding transcription factor activity"/>
    <property type="evidence" value="ECO:0007669"/>
    <property type="project" value="TreeGrafter"/>
</dbReference>
<feature type="DNA-binding region" description="H-T-H motif" evidence="2">
    <location>
        <begin position="35"/>
        <end position="54"/>
    </location>
</feature>
<proteinExistence type="predicted"/>
<dbReference type="GO" id="GO:0000976">
    <property type="term" value="F:transcription cis-regulatory region binding"/>
    <property type="evidence" value="ECO:0007669"/>
    <property type="project" value="TreeGrafter"/>
</dbReference>
<dbReference type="PANTHER" id="PTHR30055">
    <property type="entry name" value="HTH-TYPE TRANSCRIPTIONAL REGULATOR RUTR"/>
    <property type="match status" value="1"/>
</dbReference>
<evidence type="ECO:0000256" key="2">
    <source>
        <dbReference type="PROSITE-ProRule" id="PRU00335"/>
    </source>
</evidence>
<dbReference type="PANTHER" id="PTHR30055:SF196">
    <property type="entry name" value="HTH-TYPE TRANSCRIPTIONAL REGULATOR RUTR"/>
    <property type="match status" value="1"/>
</dbReference>
<sequence>MNSPRKVTRIQRQKREVILAAALEAFAEDGLRGATLEKIADKAGMSKPHVVYYFGSKDAIYTELLQSLLEVWVQPLRDLSEDADPLAAILTYMRRKLRMSQDMPRESKMFATEILHGAPRMRPQLSGDLKALVDDKAALIAGWSAEGKIAKIDPHHLIFSIWAMTQHYADFDIQVEAVLGPDRKAGLYDEADAFLTEFFVRALRP</sequence>
<keyword evidence="5" id="KW-1185">Reference proteome</keyword>
<protein>
    <submittedName>
        <fullName evidence="4">HTH-type transcriptional regulator RutR</fullName>
    </submittedName>
</protein>
<dbReference type="SUPFAM" id="SSF46689">
    <property type="entry name" value="Homeodomain-like"/>
    <property type="match status" value="1"/>
</dbReference>
<evidence type="ECO:0000313" key="5">
    <source>
        <dbReference type="Proteomes" id="UP000272908"/>
    </source>
</evidence>
<dbReference type="InterPro" id="IPR001647">
    <property type="entry name" value="HTH_TetR"/>
</dbReference>
<dbReference type="InterPro" id="IPR036271">
    <property type="entry name" value="Tet_transcr_reg_TetR-rel_C_sf"/>
</dbReference>
<reference evidence="5" key="1">
    <citation type="submission" date="2018-08" db="EMBL/GenBank/DDBJ databases">
        <authorList>
            <person name="Rodrigo-Torres L."/>
            <person name="Arahal R. D."/>
            <person name="Lucena T."/>
        </authorList>
    </citation>
    <scope>NUCLEOTIDE SEQUENCE [LARGE SCALE GENOMIC DNA]</scope>
    <source>
        <strain evidence="5">CECT 7235</strain>
    </source>
</reference>
<gene>
    <name evidence="4" type="primary">rutR</name>
    <name evidence="4" type="ORF">ROE7235_00560</name>
</gene>
<dbReference type="EMBL" id="UIHC01000003">
    <property type="protein sequence ID" value="SUZ30831.1"/>
    <property type="molecule type" value="Genomic_DNA"/>
</dbReference>
<dbReference type="Pfam" id="PF00440">
    <property type="entry name" value="TetR_N"/>
    <property type="match status" value="1"/>
</dbReference>
<dbReference type="Pfam" id="PF08362">
    <property type="entry name" value="TetR_C_3"/>
    <property type="match status" value="1"/>
</dbReference>
<evidence type="ECO:0000256" key="1">
    <source>
        <dbReference type="ARBA" id="ARBA00023125"/>
    </source>
</evidence>
<dbReference type="RefSeq" id="WP_121093121.1">
    <property type="nucleotide sequence ID" value="NZ_UIHC01000003.1"/>
</dbReference>
<dbReference type="SUPFAM" id="SSF48498">
    <property type="entry name" value="Tetracyclin repressor-like, C-terminal domain"/>
    <property type="match status" value="1"/>
</dbReference>
<dbReference type="InterPro" id="IPR050109">
    <property type="entry name" value="HTH-type_TetR-like_transc_reg"/>
</dbReference>
<evidence type="ECO:0000313" key="4">
    <source>
        <dbReference type="EMBL" id="SUZ30831.1"/>
    </source>
</evidence>
<organism evidence="4 5">
    <name type="scientific">Roseinatronobacter ekhonensis</name>
    <dbReference type="NCBI Taxonomy" id="254356"/>
    <lineage>
        <taxon>Bacteria</taxon>
        <taxon>Pseudomonadati</taxon>
        <taxon>Pseudomonadota</taxon>
        <taxon>Alphaproteobacteria</taxon>
        <taxon>Rhodobacterales</taxon>
        <taxon>Paracoccaceae</taxon>
        <taxon>Roseinatronobacter</taxon>
    </lineage>
</organism>
<feature type="domain" description="HTH tetR-type" evidence="3">
    <location>
        <begin position="12"/>
        <end position="72"/>
    </location>
</feature>
<accession>A0A3B0M3W1</accession>
<dbReference type="InterPro" id="IPR013573">
    <property type="entry name" value="Tscrpt_reg_YcdC_C"/>
</dbReference>
<evidence type="ECO:0000259" key="3">
    <source>
        <dbReference type="PROSITE" id="PS50977"/>
    </source>
</evidence>
<keyword evidence="1 2" id="KW-0238">DNA-binding</keyword>
<dbReference type="PROSITE" id="PS50977">
    <property type="entry name" value="HTH_TETR_2"/>
    <property type="match status" value="1"/>
</dbReference>
<dbReference type="Gene3D" id="1.10.357.10">
    <property type="entry name" value="Tetracycline Repressor, domain 2"/>
    <property type="match status" value="1"/>
</dbReference>
<dbReference type="PRINTS" id="PR00455">
    <property type="entry name" value="HTHTETR"/>
</dbReference>
<dbReference type="InterPro" id="IPR009057">
    <property type="entry name" value="Homeodomain-like_sf"/>
</dbReference>
<dbReference type="AlphaFoldDB" id="A0A3B0M3W1"/>
<dbReference type="OrthoDB" id="2356263at2"/>
<dbReference type="Proteomes" id="UP000272908">
    <property type="component" value="Unassembled WGS sequence"/>
</dbReference>